<evidence type="ECO:0000313" key="1">
    <source>
        <dbReference type="EMBL" id="EMK20684.1"/>
    </source>
</evidence>
<evidence type="ECO:0000313" key="2">
    <source>
        <dbReference type="Proteomes" id="UP000011980"/>
    </source>
</evidence>
<sequence length="65" mass="7858">MVVPTFYLLRQFQDFVIVPTYIFQVKQNFRKQIPYALLTLNNVSSFGNLIDSHKFFREDKKQTQR</sequence>
<gene>
    <name evidence="1" type="ORF">LEP1GSC008_0011</name>
</gene>
<dbReference type="AlphaFoldDB" id="M6F3V8"/>
<organism evidence="1 2">
    <name type="scientific">Leptospira kirschneri serovar Bulgarica str. Nikolaevo</name>
    <dbReference type="NCBI Taxonomy" id="1240687"/>
    <lineage>
        <taxon>Bacteria</taxon>
        <taxon>Pseudomonadati</taxon>
        <taxon>Spirochaetota</taxon>
        <taxon>Spirochaetia</taxon>
        <taxon>Leptospirales</taxon>
        <taxon>Leptospiraceae</taxon>
        <taxon>Leptospira</taxon>
    </lineage>
</organism>
<protein>
    <submittedName>
        <fullName evidence="1">Uncharacterized protein</fullName>
    </submittedName>
</protein>
<reference evidence="1 2" key="1">
    <citation type="submission" date="2013-01" db="EMBL/GenBank/DDBJ databases">
        <authorList>
            <person name="Harkins D.M."/>
            <person name="Durkin A.S."/>
            <person name="Brinkac L.M."/>
            <person name="Haft D.H."/>
            <person name="Selengut J.D."/>
            <person name="Sanka R."/>
            <person name="DePew J."/>
            <person name="Purushe J."/>
            <person name="Galloway R.L."/>
            <person name="Vinetz J.M."/>
            <person name="Sutton G.G."/>
            <person name="Nierman W.C."/>
            <person name="Fouts D.E."/>
        </authorList>
    </citation>
    <scope>NUCLEOTIDE SEQUENCE [LARGE SCALE GENOMIC DNA]</scope>
    <source>
        <strain evidence="1 2">Nikolaevo</strain>
    </source>
</reference>
<proteinExistence type="predicted"/>
<dbReference type="PATRIC" id="fig|1240687.3.peg.4376"/>
<dbReference type="EMBL" id="ANCE01000206">
    <property type="protein sequence ID" value="EMK20684.1"/>
    <property type="molecule type" value="Genomic_DNA"/>
</dbReference>
<accession>M6F3V8</accession>
<name>M6F3V8_9LEPT</name>
<comment type="caution">
    <text evidence="1">The sequence shown here is derived from an EMBL/GenBank/DDBJ whole genome shotgun (WGS) entry which is preliminary data.</text>
</comment>
<dbReference type="Proteomes" id="UP000011980">
    <property type="component" value="Unassembled WGS sequence"/>
</dbReference>